<evidence type="ECO:0000313" key="2">
    <source>
        <dbReference type="EMBL" id="KAH7131027.1"/>
    </source>
</evidence>
<keyword evidence="1" id="KW-1133">Transmembrane helix</keyword>
<feature type="transmembrane region" description="Helical" evidence="1">
    <location>
        <begin position="24"/>
        <end position="46"/>
    </location>
</feature>
<evidence type="ECO:0000313" key="3">
    <source>
        <dbReference type="Proteomes" id="UP000738349"/>
    </source>
</evidence>
<keyword evidence="1" id="KW-0472">Membrane</keyword>
<proteinExistence type="predicted"/>
<dbReference type="OrthoDB" id="10534393at2759"/>
<accession>A0A9P9IRX0</accession>
<feature type="transmembrane region" description="Helical" evidence="1">
    <location>
        <begin position="66"/>
        <end position="86"/>
    </location>
</feature>
<dbReference type="AlphaFoldDB" id="A0A9P9IRX0"/>
<comment type="caution">
    <text evidence="2">The sequence shown here is derived from an EMBL/GenBank/DDBJ whole genome shotgun (WGS) entry which is preliminary data.</text>
</comment>
<evidence type="ECO:0000256" key="1">
    <source>
        <dbReference type="SAM" id="Phobius"/>
    </source>
</evidence>
<dbReference type="Proteomes" id="UP000738349">
    <property type="component" value="Unassembled WGS sequence"/>
</dbReference>
<dbReference type="EMBL" id="JAGMUV010000017">
    <property type="protein sequence ID" value="KAH7131027.1"/>
    <property type="molecule type" value="Genomic_DNA"/>
</dbReference>
<feature type="transmembrane region" description="Helical" evidence="1">
    <location>
        <begin position="98"/>
        <end position="124"/>
    </location>
</feature>
<keyword evidence="1" id="KW-0812">Transmembrane</keyword>
<protein>
    <submittedName>
        <fullName evidence="2">Uncharacterized protein</fullName>
    </submittedName>
</protein>
<feature type="transmembrane region" description="Helical" evidence="1">
    <location>
        <begin position="136"/>
        <end position="158"/>
    </location>
</feature>
<name>A0A9P9IRX0_9HYPO</name>
<organism evidence="2 3">
    <name type="scientific">Dactylonectria macrodidyma</name>
    <dbReference type="NCBI Taxonomy" id="307937"/>
    <lineage>
        <taxon>Eukaryota</taxon>
        <taxon>Fungi</taxon>
        <taxon>Dikarya</taxon>
        <taxon>Ascomycota</taxon>
        <taxon>Pezizomycotina</taxon>
        <taxon>Sordariomycetes</taxon>
        <taxon>Hypocreomycetidae</taxon>
        <taxon>Hypocreales</taxon>
        <taxon>Nectriaceae</taxon>
        <taxon>Dactylonectria</taxon>
    </lineage>
</organism>
<sequence length="178" mass="20050">MDSPMEHHAQVEDFTPSPNWRREILPTFMVLLGLSGQILFTIMPTIENSSISVSEPARIQTFLSLAWVFFVSGFALCLAMLPLYYGDGIERRLSQHSYHTVIGIGWALVQITTALGFIFLSFIVKEYTTPGGWISLILLSSSILTAIACVLADMWFLIKYMIYPIKNCLNDTNRYADA</sequence>
<keyword evidence="3" id="KW-1185">Reference proteome</keyword>
<reference evidence="2" key="1">
    <citation type="journal article" date="2021" name="Nat. Commun.">
        <title>Genetic determinants of endophytism in the Arabidopsis root mycobiome.</title>
        <authorList>
            <person name="Mesny F."/>
            <person name="Miyauchi S."/>
            <person name="Thiergart T."/>
            <person name="Pickel B."/>
            <person name="Atanasova L."/>
            <person name="Karlsson M."/>
            <person name="Huettel B."/>
            <person name="Barry K.W."/>
            <person name="Haridas S."/>
            <person name="Chen C."/>
            <person name="Bauer D."/>
            <person name="Andreopoulos W."/>
            <person name="Pangilinan J."/>
            <person name="LaButti K."/>
            <person name="Riley R."/>
            <person name="Lipzen A."/>
            <person name="Clum A."/>
            <person name="Drula E."/>
            <person name="Henrissat B."/>
            <person name="Kohler A."/>
            <person name="Grigoriev I.V."/>
            <person name="Martin F.M."/>
            <person name="Hacquard S."/>
        </authorList>
    </citation>
    <scope>NUCLEOTIDE SEQUENCE</scope>
    <source>
        <strain evidence="2">MPI-CAGE-AT-0147</strain>
    </source>
</reference>
<gene>
    <name evidence="2" type="ORF">EDB81DRAFT_807838</name>
</gene>